<keyword evidence="6" id="KW-1185">Reference proteome</keyword>
<evidence type="ECO:0000256" key="1">
    <source>
        <dbReference type="ARBA" id="ARBA00023015"/>
    </source>
</evidence>
<dbReference type="PANTHER" id="PTHR33154:SF35">
    <property type="entry name" value="TRANSCRIPTIONAL REGULATOR, ARSR FAMILY"/>
    <property type="match status" value="1"/>
</dbReference>
<proteinExistence type="predicted"/>
<evidence type="ECO:0000259" key="4">
    <source>
        <dbReference type="PROSITE" id="PS50987"/>
    </source>
</evidence>
<dbReference type="NCBIfam" id="NF033788">
    <property type="entry name" value="HTH_metalloreg"/>
    <property type="match status" value="1"/>
</dbReference>
<dbReference type="Pfam" id="PF09860">
    <property type="entry name" value="DUF2087"/>
    <property type="match status" value="1"/>
</dbReference>
<evidence type="ECO:0000256" key="3">
    <source>
        <dbReference type="ARBA" id="ARBA00023163"/>
    </source>
</evidence>
<dbReference type="InterPro" id="IPR051081">
    <property type="entry name" value="HTH_MetalResp_TranReg"/>
</dbReference>
<evidence type="ECO:0000313" key="6">
    <source>
        <dbReference type="Proteomes" id="UP000218287"/>
    </source>
</evidence>
<dbReference type="Pfam" id="PF01022">
    <property type="entry name" value="HTH_5"/>
    <property type="match status" value="1"/>
</dbReference>
<dbReference type="OrthoDB" id="529288at2"/>
<dbReference type="InterPro" id="IPR018656">
    <property type="entry name" value="DUF2087"/>
</dbReference>
<dbReference type="GO" id="GO:0003700">
    <property type="term" value="F:DNA-binding transcription factor activity"/>
    <property type="evidence" value="ECO:0007669"/>
    <property type="project" value="InterPro"/>
</dbReference>
<dbReference type="Proteomes" id="UP000218287">
    <property type="component" value="Chromosome"/>
</dbReference>
<evidence type="ECO:0000313" key="5">
    <source>
        <dbReference type="EMBL" id="BAY19222.1"/>
    </source>
</evidence>
<protein>
    <submittedName>
        <fullName evidence="5">Transcriptional regulator</fullName>
    </submittedName>
</protein>
<reference evidence="5 6" key="1">
    <citation type="submission" date="2017-06" db="EMBL/GenBank/DDBJ databases">
        <title>Genome sequencing of cyanobaciteial culture collection at National Institute for Environmental Studies (NIES).</title>
        <authorList>
            <person name="Hirose Y."/>
            <person name="Shimura Y."/>
            <person name="Fujisawa T."/>
            <person name="Nakamura Y."/>
            <person name="Kawachi M."/>
        </authorList>
    </citation>
    <scope>NUCLEOTIDE SEQUENCE [LARGE SCALE GENOMIC DNA]</scope>
    <source>
        <strain evidence="5 6">NIES-21</strain>
    </source>
</reference>
<accession>A0A1Z4GNX8</accession>
<sequence>MRKEQFKTLLRFFKVLADESRLKIVGILANQECSVEELAALMQLKEPTVSHHLAKLKEVNLVTMRPDGNSRLYQLDSEALEKISQEIFTPGNIASLISQIDTEAWESKVLNNYLESNPTSLDGVQRLKEIPVSRKKRLVILKWLSTKFELEVEYSEQMVNEILGRYHPDYLTLQRELVSYKFIQRKDGIYCRNLQDGEC</sequence>
<dbReference type="PRINTS" id="PR00778">
    <property type="entry name" value="HTHARSR"/>
</dbReference>
<keyword evidence="3" id="KW-0804">Transcription</keyword>
<feature type="domain" description="HTH arsR-type" evidence="4">
    <location>
        <begin position="1"/>
        <end position="95"/>
    </location>
</feature>
<organism evidence="5 6">
    <name type="scientific">Anabaenopsis circularis NIES-21</name>
    <dbReference type="NCBI Taxonomy" id="1085406"/>
    <lineage>
        <taxon>Bacteria</taxon>
        <taxon>Bacillati</taxon>
        <taxon>Cyanobacteriota</taxon>
        <taxon>Cyanophyceae</taxon>
        <taxon>Nostocales</taxon>
        <taxon>Nodulariaceae</taxon>
        <taxon>Anabaenopsis</taxon>
    </lineage>
</organism>
<dbReference type="CDD" id="cd00090">
    <property type="entry name" value="HTH_ARSR"/>
    <property type="match status" value="1"/>
</dbReference>
<keyword evidence="1" id="KW-0805">Transcription regulation</keyword>
<dbReference type="InterPro" id="IPR001845">
    <property type="entry name" value="HTH_ArsR_DNA-bd_dom"/>
</dbReference>
<dbReference type="InterPro" id="IPR036390">
    <property type="entry name" value="WH_DNA-bd_sf"/>
</dbReference>
<name>A0A1Z4GNX8_9CYAN</name>
<dbReference type="InterPro" id="IPR036388">
    <property type="entry name" value="WH-like_DNA-bd_sf"/>
</dbReference>
<dbReference type="PROSITE" id="PS50987">
    <property type="entry name" value="HTH_ARSR_2"/>
    <property type="match status" value="1"/>
</dbReference>
<gene>
    <name evidence="5" type="ORF">NIES21_50820</name>
</gene>
<dbReference type="AlphaFoldDB" id="A0A1Z4GNX8"/>
<dbReference type="Gene3D" id="1.10.10.10">
    <property type="entry name" value="Winged helix-like DNA-binding domain superfamily/Winged helix DNA-binding domain"/>
    <property type="match status" value="1"/>
</dbReference>
<dbReference type="InterPro" id="IPR011991">
    <property type="entry name" value="ArsR-like_HTH"/>
</dbReference>
<dbReference type="PANTHER" id="PTHR33154">
    <property type="entry name" value="TRANSCRIPTIONAL REGULATOR, ARSR FAMILY"/>
    <property type="match status" value="1"/>
</dbReference>
<dbReference type="SUPFAM" id="SSF46785">
    <property type="entry name" value="Winged helix' DNA-binding domain"/>
    <property type="match status" value="1"/>
</dbReference>
<dbReference type="GO" id="GO:0003677">
    <property type="term" value="F:DNA binding"/>
    <property type="evidence" value="ECO:0007669"/>
    <property type="project" value="UniProtKB-KW"/>
</dbReference>
<dbReference type="SMART" id="SM00418">
    <property type="entry name" value="HTH_ARSR"/>
    <property type="match status" value="1"/>
</dbReference>
<keyword evidence="2" id="KW-0238">DNA-binding</keyword>
<dbReference type="EMBL" id="AP018174">
    <property type="protein sequence ID" value="BAY19222.1"/>
    <property type="molecule type" value="Genomic_DNA"/>
</dbReference>
<evidence type="ECO:0000256" key="2">
    <source>
        <dbReference type="ARBA" id="ARBA00023125"/>
    </source>
</evidence>